<accession>A0A2A2H7F9</accession>
<sequence length="352" mass="40888">MWKDELEEILFSGDPSKINAKKAIDLKYSNIPTSLYKYGKFDGKSLNSLENDEIWLSNPQYFNDPFDCAYTVPKKLLTNEYIKQNLEIALSGLEDYTFTEEEKDKLKTSETIIYDIELMCLEKDDPENKITPDERAKIAKEMEKSSEEGYIDVSELRKGIFITCFSETNKSILMWSHYANDHQGFCVEYDFKELGRNNQITRFLFPVIYTNKIFDGANFLDSVNGEMFNNVLVDFFDGISELLEGRTFIPKFNFNNMGNVCSAINKCKDWEYEKEWRYVCPFGLKVVKPKPIKVPKPKAIYLGAMVCKENCKKILEIGRERNIDVYKMNMEPSEFALGSNKIHECSDIPKCE</sequence>
<dbReference type="Proteomes" id="UP000217784">
    <property type="component" value="Unassembled WGS sequence"/>
</dbReference>
<proteinExistence type="predicted"/>
<dbReference type="RefSeq" id="WP_069583297.1">
    <property type="nucleotide sequence ID" value="NZ_LMVM01000008.1"/>
</dbReference>
<dbReference type="Pfam" id="PF11185">
    <property type="entry name" value="DUF2971"/>
    <property type="match status" value="1"/>
</dbReference>
<dbReference type="InterPro" id="IPR021352">
    <property type="entry name" value="DUF2971"/>
</dbReference>
<evidence type="ECO:0000313" key="1">
    <source>
        <dbReference type="EMBL" id="PAV05318.1"/>
    </source>
</evidence>
<protein>
    <recommendedName>
        <fullName evidence="3">DUF2971 domain-containing protein</fullName>
    </recommendedName>
</protein>
<reference evidence="1 2" key="1">
    <citation type="journal article" date="2017" name="BMC Genomics">
        <title>Genomic analysis of methanogenic archaea reveals a shift towards energy conservation.</title>
        <authorList>
            <person name="Gilmore S.P."/>
            <person name="Henske J.K."/>
            <person name="Sexton J.A."/>
            <person name="Solomon K.V."/>
            <person name="Seppala S."/>
            <person name="Yoo J.I."/>
            <person name="Huyett L.M."/>
            <person name="Pressman A."/>
            <person name="Cogan J.Z."/>
            <person name="Kivenson V."/>
            <person name="Peng X."/>
            <person name="Tan Y."/>
            <person name="Valentine D.L."/>
            <person name="O'Malley M.A."/>
        </authorList>
    </citation>
    <scope>NUCLEOTIDE SEQUENCE [LARGE SCALE GENOMIC DNA]</scope>
    <source>
        <strain evidence="1 2">M.o.H.</strain>
    </source>
</reference>
<comment type="caution">
    <text evidence="1">The sequence shown here is derived from an EMBL/GenBank/DDBJ whole genome shotgun (WGS) entry which is preliminary data.</text>
</comment>
<organism evidence="1 2">
    <name type="scientific">Methanobacterium bryantii</name>
    <dbReference type="NCBI Taxonomy" id="2161"/>
    <lineage>
        <taxon>Archaea</taxon>
        <taxon>Methanobacteriati</taxon>
        <taxon>Methanobacteriota</taxon>
        <taxon>Methanomada group</taxon>
        <taxon>Methanobacteria</taxon>
        <taxon>Methanobacteriales</taxon>
        <taxon>Methanobacteriaceae</taxon>
        <taxon>Methanobacterium</taxon>
    </lineage>
</organism>
<evidence type="ECO:0000313" key="2">
    <source>
        <dbReference type="Proteomes" id="UP000217784"/>
    </source>
</evidence>
<keyword evidence="2" id="KW-1185">Reference proteome</keyword>
<gene>
    <name evidence="1" type="ORF">ASJ80_09920</name>
</gene>
<evidence type="ECO:0008006" key="3">
    <source>
        <dbReference type="Google" id="ProtNLM"/>
    </source>
</evidence>
<name>A0A2A2H7F9_METBR</name>
<dbReference type="EMBL" id="LMVM01000008">
    <property type="protein sequence ID" value="PAV05318.1"/>
    <property type="molecule type" value="Genomic_DNA"/>
</dbReference>
<dbReference type="AlphaFoldDB" id="A0A2A2H7F9"/>
<dbReference type="OrthoDB" id="71517at2157"/>